<keyword evidence="5 8" id="KW-0812">Transmembrane</keyword>
<keyword evidence="7 8" id="KW-0472">Membrane</keyword>
<evidence type="ECO:0000256" key="3">
    <source>
        <dbReference type="ARBA" id="ARBA00022448"/>
    </source>
</evidence>
<reference evidence="10" key="1">
    <citation type="journal article" date="2019" name="Microbiol. Resour. Announc.">
        <title>Complete Genome Sequence of Rubrobacter xylanophilus Strain AA3-22, Isolated from Arima Onsen in Japan.</title>
        <authorList>
            <person name="Tomariguchi N."/>
            <person name="Miyazaki K."/>
        </authorList>
    </citation>
    <scope>NUCLEOTIDE SEQUENCE [LARGE SCALE GENOMIC DNA]</scope>
    <source>
        <strain evidence="10">AA3-22</strain>
    </source>
</reference>
<dbReference type="Pfam" id="PF00528">
    <property type="entry name" value="BPD_transp_1"/>
    <property type="match status" value="1"/>
</dbReference>
<dbReference type="CDD" id="cd06261">
    <property type="entry name" value="TM_PBP2"/>
    <property type="match status" value="1"/>
</dbReference>
<dbReference type="InterPro" id="IPR035906">
    <property type="entry name" value="MetI-like_sf"/>
</dbReference>
<evidence type="ECO:0000256" key="1">
    <source>
        <dbReference type="ARBA" id="ARBA00004651"/>
    </source>
</evidence>
<dbReference type="GO" id="GO:0055085">
    <property type="term" value="P:transmembrane transport"/>
    <property type="evidence" value="ECO:0007669"/>
    <property type="project" value="InterPro"/>
</dbReference>
<feature type="transmembrane region" description="Helical" evidence="8">
    <location>
        <begin position="106"/>
        <end position="131"/>
    </location>
</feature>
<protein>
    <submittedName>
        <fullName evidence="10">Spermidine/putrescine ABC transporter permease</fullName>
    </submittedName>
</protein>
<evidence type="ECO:0000256" key="5">
    <source>
        <dbReference type="ARBA" id="ARBA00022692"/>
    </source>
</evidence>
<keyword evidence="4" id="KW-1003">Cell membrane</keyword>
<evidence type="ECO:0000313" key="11">
    <source>
        <dbReference type="Proteomes" id="UP000318065"/>
    </source>
</evidence>
<dbReference type="PANTHER" id="PTHR42929:SF1">
    <property type="entry name" value="INNER MEMBRANE ABC TRANSPORTER PERMEASE PROTEIN YDCU-RELATED"/>
    <property type="match status" value="1"/>
</dbReference>
<gene>
    <name evidence="10" type="primary">potB</name>
    <name evidence="10" type="ORF">RxyAA322_20640</name>
</gene>
<keyword evidence="11" id="KW-1185">Reference proteome</keyword>
<feature type="transmembrane region" description="Helical" evidence="8">
    <location>
        <begin position="151"/>
        <end position="178"/>
    </location>
</feature>
<dbReference type="EMBL" id="AP019791">
    <property type="protein sequence ID" value="BBL80210.1"/>
    <property type="molecule type" value="Genomic_DNA"/>
</dbReference>
<evidence type="ECO:0000256" key="7">
    <source>
        <dbReference type="ARBA" id="ARBA00023136"/>
    </source>
</evidence>
<dbReference type="InterPro" id="IPR000515">
    <property type="entry name" value="MetI-like"/>
</dbReference>
<dbReference type="AlphaFoldDB" id="A0A510HJN1"/>
<keyword evidence="3 8" id="KW-0813">Transport</keyword>
<feature type="transmembrane region" description="Helical" evidence="8">
    <location>
        <begin position="255"/>
        <end position="277"/>
    </location>
</feature>
<comment type="subcellular location">
    <subcellularLocation>
        <location evidence="1 8">Cell membrane</location>
        <topology evidence="1 8">Multi-pass membrane protein</topology>
    </subcellularLocation>
</comment>
<evidence type="ECO:0000256" key="8">
    <source>
        <dbReference type="RuleBase" id="RU363032"/>
    </source>
</evidence>
<dbReference type="PROSITE" id="PS50928">
    <property type="entry name" value="ABC_TM1"/>
    <property type="match status" value="1"/>
</dbReference>
<evidence type="ECO:0000256" key="6">
    <source>
        <dbReference type="ARBA" id="ARBA00022989"/>
    </source>
</evidence>
<dbReference type="GO" id="GO:0005886">
    <property type="term" value="C:plasma membrane"/>
    <property type="evidence" value="ECO:0007669"/>
    <property type="project" value="UniProtKB-SubCell"/>
</dbReference>
<dbReference type="PANTHER" id="PTHR42929">
    <property type="entry name" value="INNER MEMBRANE ABC TRANSPORTER PERMEASE PROTEIN YDCU-RELATED-RELATED"/>
    <property type="match status" value="1"/>
</dbReference>
<organism evidence="10 11">
    <name type="scientific">Rubrobacter xylanophilus</name>
    <dbReference type="NCBI Taxonomy" id="49319"/>
    <lineage>
        <taxon>Bacteria</taxon>
        <taxon>Bacillati</taxon>
        <taxon>Actinomycetota</taxon>
        <taxon>Rubrobacteria</taxon>
        <taxon>Rubrobacterales</taxon>
        <taxon>Rubrobacteraceae</taxon>
        <taxon>Rubrobacter</taxon>
    </lineage>
</organism>
<sequence length="288" mass="31634">MREEKRGGWSLGLAGLLAPAALWLGLFFLAPLLLILAYSFGTSGVYGGITLGFNPANYLKVFDPLYLEIVVRTLVIAVANTLLCLLIGYPLAYFIAFRGGRWKSTLILLVMIPFWTSLLLRAYAWVVILSGNGLANRLLQFLGLTDEPLNLIFTTKAVMMGMVYSYLPFMILPLYAALEKFDVRLKEAAHDLGAGRWSTFWRVTFPLSMPGVIAGSILVFIPSAGEFVIPNLLGGARTVMMGNLIQQQFLNARDWAFGSALAVMLAALLLAAILFYVRRVGAEKLEGV</sequence>
<feature type="transmembrane region" description="Helical" evidence="8">
    <location>
        <begin position="69"/>
        <end position="94"/>
    </location>
</feature>
<evidence type="ECO:0000259" key="9">
    <source>
        <dbReference type="PROSITE" id="PS50928"/>
    </source>
</evidence>
<evidence type="ECO:0000256" key="2">
    <source>
        <dbReference type="ARBA" id="ARBA00007069"/>
    </source>
</evidence>
<keyword evidence="6 8" id="KW-1133">Transmembrane helix</keyword>
<accession>A0A510HJN1</accession>
<dbReference type="Proteomes" id="UP000318065">
    <property type="component" value="Chromosome"/>
</dbReference>
<evidence type="ECO:0000313" key="10">
    <source>
        <dbReference type="EMBL" id="BBL80210.1"/>
    </source>
</evidence>
<evidence type="ECO:0000256" key="4">
    <source>
        <dbReference type="ARBA" id="ARBA00022475"/>
    </source>
</evidence>
<feature type="transmembrane region" description="Helical" evidence="8">
    <location>
        <begin position="12"/>
        <end position="38"/>
    </location>
</feature>
<proteinExistence type="inferred from homology"/>
<comment type="similarity">
    <text evidence="2">Belongs to the binding-protein-dependent transport system permease family. CysTW subfamily.</text>
</comment>
<feature type="domain" description="ABC transmembrane type-1" evidence="9">
    <location>
        <begin position="70"/>
        <end position="276"/>
    </location>
</feature>
<dbReference type="SUPFAM" id="SSF161098">
    <property type="entry name" value="MetI-like"/>
    <property type="match status" value="1"/>
</dbReference>
<dbReference type="RefSeq" id="WP_244299708.1">
    <property type="nucleotide sequence ID" value="NZ_AP019791.1"/>
</dbReference>
<dbReference type="Gene3D" id="1.10.3720.10">
    <property type="entry name" value="MetI-like"/>
    <property type="match status" value="1"/>
</dbReference>
<name>A0A510HJN1_9ACTN</name>